<evidence type="ECO:0008006" key="4">
    <source>
        <dbReference type="Google" id="ProtNLM"/>
    </source>
</evidence>
<reference evidence="2" key="1">
    <citation type="journal article" date="2021" name="Microorganisms">
        <title>Acidisoma silvae sp. nov. and Acidisomacellulosilytica sp. nov., Two Acidophilic Bacteria Isolated from Decaying Wood, Hydrolyzing Cellulose and Producing Poly-3-hydroxybutyrate.</title>
        <authorList>
            <person name="Mieszkin S."/>
            <person name="Pouder E."/>
            <person name="Uroz S."/>
            <person name="Simon-Colin C."/>
            <person name="Alain K."/>
        </authorList>
    </citation>
    <scope>NUCLEOTIDE SEQUENCE</scope>
    <source>
        <strain evidence="2">HW T2.11</strain>
    </source>
</reference>
<feature type="transmembrane region" description="Helical" evidence="1">
    <location>
        <begin position="89"/>
        <end position="105"/>
    </location>
</feature>
<feature type="transmembrane region" description="Helical" evidence="1">
    <location>
        <begin position="59"/>
        <end position="77"/>
    </location>
</feature>
<evidence type="ECO:0000313" key="2">
    <source>
        <dbReference type="EMBL" id="MCB8875194.1"/>
    </source>
</evidence>
<reference evidence="2" key="2">
    <citation type="submission" date="2021-01" db="EMBL/GenBank/DDBJ databases">
        <authorList>
            <person name="Mieszkin S."/>
            <person name="Pouder E."/>
            <person name="Alain K."/>
        </authorList>
    </citation>
    <scope>NUCLEOTIDE SEQUENCE</scope>
    <source>
        <strain evidence="2">HW T2.11</strain>
    </source>
</reference>
<dbReference type="NCBIfam" id="NF041646">
    <property type="entry name" value="VC0807_fam"/>
    <property type="match status" value="1"/>
</dbReference>
<feature type="transmembrane region" description="Helical" evidence="1">
    <location>
        <begin position="147"/>
        <end position="167"/>
    </location>
</feature>
<organism evidence="2 3">
    <name type="scientific">Acidisoma silvae</name>
    <dbReference type="NCBI Taxonomy" id="2802396"/>
    <lineage>
        <taxon>Bacteria</taxon>
        <taxon>Pseudomonadati</taxon>
        <taxon>Pseudomonadota</taxon>
        <taxon>Alphaproteobacteria</taxon>
        <taxon>Acetobacterales</taxon>
        <taxon>Acidocellaceae</taxon>
        <taxon>Acidisoma</taxon>
    </lineage>
</organism>
<gene>
    <name evidence="2" type="ORF">ASILVAE211_08390</name>
</gene>
<dbReference type="RefSeq" id="WP_227320863.1">
    <property type="nucleotide sequence ID" value="NZ_JAESVB010000003.1"/>
</dbReference>
<comment type="caution">
    <text evidence="2">The sequence shown here is derived from an EMBL/GenBank/DDBJ whole genome shotgun (WGS) entry which is preliminary data.</text>
</comment>
<dbReference type="AlphaFoldDB" id="A0A963YQP1"/>
<proteinExistence type="predicted"/>
<keyword evidence="1" id="KW-0472">Membrane</keyword>
<dbReference type="Proteomes" id="UP000708298">
    <property type="component" value="Unassembled WGS sequence"/>
</dbReference>
<evidence type="ECO:0000256" key="1">
    <source>
        <dbReference type="SAM" id="Phobius"/>
    </source>
</evidence>
<sequence>MKRLPLNLILELAANILAPWAVYSWLAPHYGDTTALIGSAAPPLAWSAIELLRSRKLDAVSMIVGGGILLTGVATLLGGSPKLLQIRENAVTGLIGVVFLVSLGLRKPLIYHLAAAIFARQGGDAAARLGHFAATERGAKFFRHLTLLWGLGLVAQTAVMVWLVYVWPIGRYLLLSPVIGYGILGLLFAGTVWYRRRAQAL</sequence>
<evidence type="ECO:0000313" key="3">
    <source>
        <dbReference type="Proteomes" id="UP000708298"/>
    </source>
</evidence>
<protein>
    <recommendedName>
        <fullName evidence="4">DUF3159 domain-containing protein</fullName>
    </recommendedName>
</protein>
<keyword evidence="1" id="KW-1133">Transmembrane helix</keyword>
<name>A0A963YQP1_9PROT</name>
<dbReference type="EMBL" id="JAESVB010000003">
    <property type="protein sequence ID" value="MCB8875194.1"/>
    <property type="molecule type" value="Genomic_DNA"/>
</dbReference>
<feature type="transmembrane region" description="Helical" evidence="1">
    <location>
        <begin position="173"/>
        <end position="194"/>
    </location>
</feature>
<keyword evidence="1" id="KW-0812">Transmembrane</keyword>
<accession>A0A963YQP1</accession>
<keyword evidence="3" id="KW-1185">Reference proteome</keyword>